<keyword evidence="1" id="KW-0732">Signal</keyword>
<dbReference type="AlphaFoldDB" id="A0A6P7GSF0"/>
<dbReference type="PROSITE" id="PS50041">
    <property type="entry name" value="C_TYPE_LECTIN_2"/>
    <property type="match status" value="1"/>
</dbReference>
<dbReference type="Gene3D" id="3.10.100.10">
    <property type="entry name" value="Mannose-Binding Protein A, subunit A"/>
    <property type="match status" value="1"/>
</dbReference>
<evidence type="ECO:0000259" key="2">
    <source>
        <dbReference type="PROSITE" id="PS50041"/>
    </source>
</evidence>
<sequence length="156" mass="18310">MATKISVILFLCLAIWKQNAVDGNKNLPGNLITYGNSQYFIADNVRQCWWEAWRYCKSLYMDLVSIESQEENNFLYEKLKERYGSGAEYSFWTAGAKKGRGWVWKTTRLPIYYFNWDPNVNAGNRIEVRYNGLTGLHWNVKRQHFRGIYAICEAAL</sequence>
<name>A0A6P7GSF0_DIAVI</name>
<dbReference type="RefSeq" id="XP_028148208.1">
    <property type="nucleotide sequence ID" value="XM_028292407.1"/>
</dbReference>
<proteinExistence type="predicted"/>
<dbReference type="InParanoid" id="A0A6P7GSF0"/>
<dbReference type="OrthoDB" id="7962197at2759"/>
<dbReference type="SUPFAM" id="SSF56436">
    <property type="entry name" value="C-type lectin-like"/>
    <property type="match status" value="1"/>
</dbReference>
<dbReference type="InterPro" id="IPR016186">
    <property type="entry name" value="C-type_lectin-like/link_sf"/>
</dbReference>
<dbReference type="InterPro" id="IPR016187">
    <property type="entry name" value="CTDL_fold"/>
</dbReference>
<evidence type="ECO:0000256" key="1">
    <source>
        <dbReference type="SAM" id="SignalP"/>
    </source>
</evidence>
<dbReference type="EnsemblMetazoa" id="XM_050648383.1">
    <property type="protein sequence ID" value="XP_050504340.1"/>
    <property type="gene ID" value="LOC126883134"/>
</dbReference>
<feature type="domain" description="C-type lectin" evidence="2">
    <location>
        <begin position="34"/>
        <end position="139"/>
    </location>
</feature>
<dbReference type="FunCoup" id="A0A6P7GSF0">
    <property type="interactions" value="25"/>
</dbReference>
<feature type="chain" id="PRO_5027877607" evidence="1">
    <location>
        <begin position="21"/>
        <end position="156"/>
    </location>
</feature>
<gene>
    <name evidence="5" type="primary">LOC114341602</name>
</gene>
<reference evidence="3" key="2">
    <citation type="submission" date="2025-05" db="UniProtKB">
        <authorList>
            <consortium name="EnsemblMetazoa"/>
        </authorList>
    </citation>
    <scope>IDENTIFICATION</scope>
</reference>
<protein>
    <submittedName>
        <fullName evidence="5">Uncharacterized protein LOC114341602</fullName>
    </submittedName>
</protein>
<dbReference type="InterPro" id="IPR001304">
    <property type="entry name" value="C-type_lectin-like"/>
</dbReference>
<organism evidence="5">
    <name type="scientific">Diabrotica virgifera virgifera</name>
    <name type="common">western corn rootworm</name>
    <dbReference type="NCBI Taxonomy" id="50390"/>
    <lineage>
        <taxon>Eukaryota</taxon>
        <taxon>Metazoa</taxon>
        <taxon>Ecdysozoa</taxon>
        <taxon>Arthropoda</taxon>
        <taxon>Hexapoda</taxon>
        <taxon>Insecta</taxon>
        <taxon>Pterygota</taxon>
        <taxon>Neoptera</taxon>
        <taxon>Endopterygota</taxon>
        <taxon>Coleoptera</taxon>
        <taxon>Polyphaga</taxon>
        <taxon>Cucujiformia</taxon>
        <taxon>Chrysomeloidea</taxon>
        <taxon>Chrysomelidae</taxon>
        <taxon>Galerucinae</taxon>
        <taxon>Diabroticina</taxon>
        <taxon>Diabroticites</taxon>
        <taxon>Diabrotica</taxon>
    </lineage>
</organism>
<keyword evidence="4" id="KW-1185">Reference proteome</keyword>
<evidence type="ECO:0000313" key="4">
    <source>
        <dbReference type="Proteomes" id="UP001652700"/>
    </source>
</evidence>
<accession>A0A6P7GSF0</accession>
<evidence type="ECO:0000313" key="5">
    <source>
        <dbReference type="RefSeq" id="XP_028148208.1"/>
    </source>
</evidence>
<dbReference type="CDD" id="cd00037">
    <property type="entry name" value="CLECT"/>
    <property type="match status" value="1"/>
</dbReference>
<dbReference type="Proteomes" id="UP001652700">
    <property type="component" value="Unplaced"/>
</dbReference>
<dbReference type="Pfam" id="PF00059">
    <property type="entry name" value="Lectin_C"/>
    <property type="match status" value="1"/>
</dbReference>
<evidence type="ECO:0000313" key="3">
    <source>
        <dbReference type="EnsemblMetazoa" id="XP_050504340.1"/>
    </source>
</evidence>
<feature type="signal peptide" evidence="1">
    <location>
        <begin position="1"/>
        <end position="20"/>
    </location>
</feature>
<dbReference type="SMART" id="SM00034">
    <property type="entry name" value="CLECT"/>
    <property type="match status" value="1"/>
</dbReference>
<reference evidence="5" key="1">
    <citation type="submission" date="2025-04" db="UniProtKB">
        <authorList>
            <consortium name="RefSeq"/>
        </authorList>
    </citation>
    <scope>IDENTIFICATION</scope>
    <source>
        <tissue evidence="5">Whole insect</tissue>
    </source>
</reference>